<reference evidence="1" key="1">
    <citation type="submission" date="2014-11" db="EMBL/GenBank/DDBJ databases">
        <authorList>
            <person name="Amaro Gonzalez C."/>
        </authorList>
    </citation>
    <scope>NUCLEOTIDE SEQUENCE</scope>
</reference>
<protein>
    <submittedName>
        <fullName evidence="1">Uncharacterized protein</fullName>
    </submittedName>
</protein>
<sequence>MCIGVCVGLFDRKKTNCSTPLLTYVNTYRIYIVHSVFIAINDNAISL</sequence>
<organism evidence="1">
    <name type="scientific">Anguilla anguilla</name>
    <name type="common">European freshwater eel</name>
    <name type="synonym">Muraena anguilla</name>
    <dbReference type="NCBI Taxonomy" id="7936"/>
    <lineage>
        <taxon>Eukaryota</taxon>
        <taxon>Metazoa</taxon>
        <taxon>Chordata</taxon>
        <taxon>Craniata</taxon>
        <taxon>Vertebrata</taxon>
        <taxon>Euteleostomi</taxon>
        <taxon>Actinopterygii</taxon>
        <taxon>Neopterygii</taxon>
        <taxon>Teleostei</taxon>
        <taxon>Anguilliformes</taxon>
        <taxon>Anguillidae</taxon>
        <taxon>Anguilla</taxon>
    </lineage>
</organism>
<dbReference type="AlphaFoldDB" id="A0A0E9U8J8"/>
<evidence type="ECO:0000313" key="1">
    <source>
        <dbReference type="EMBL" id="JAH62062.1"/>
    </source>
</evidence>
<name>A0A0E9U8J8_ANGAN</name>
<accession>A0A0E9U8J8</accession>
<proteinExistence type="predicted"/>
<dbReference type="EMBL" id="GBXM01046515">
    <property type="protein sequence ID" value="JAH62062.1"/>
    <property type="molecule type" value="Transcribed_RNA"/>
</dbReference>
<reference evidence="1" key="2">
    <citation type="journal article" date="2015" name="Fish Shellfish Immunol.">
        <title>Early steps in the European eel (Anguilla anguilla)-Vibrio vulnificus interaction in the gills: Role of the RtxA13 toxin.</title>
        <authorList>
            <person name="Callol A."/>
            <person name="Pajuelo D."/>
            <person name="Ebbesson L."/>
            <person name="Teles M."/>
            <person name="MacKenzie S."/>
            <person name="Amaro C."/>
        </authorList>
    </citation>
    <scope>NUCLEOTIDE SEQUENCE</scope>
</reference>